<comment type="caution">
    <text evidence="3">The sequence shown here is derived from an EMBL/GenBank/DDBJ whole genome shotgun (WGS) entry which is preliminary data.</text>
</comment>
<feature type="region of interest" description="Disordered" evidence="1">
    <location>
        <begin position="66"/>
        <end position="94"/>
    </location>
</feature>
<dbReference type="PANTHER" id="PTHR39607">
    <property type="entry name" value="XANTHOCILLIN BIOSYNTHESIS CLUSTER TRANSCRIPTION FACTOR XANC-RELATED"/>
    <property type="match status" value="1"/>
</dbReference>
<evidence type="ECO:0000259" key="2">
    <source>
        <dbReference type="PROSITE" id="PS00036"/>
    </source>
</evidence>
<proteinExistence type="predicted"/>
<dbReference type="Proteomes" id="UP001446871">
    <property type="component" value="Unassembled WGS sequence"/>
</dbReference>
<dbReference type="Gene3D" id="1.20.5.170">
    <property type="match status" value="1"/>
</dbReference>
<gene>
    <name evidence="3" type="ORF">PG996_015602</name>
</gene>
<evidence type="ECO:0000313" key="3">
    <source>
        <dbReference type="EMBL" id="KAK8047538.1"/>
    </source>
</evidence>
<dbReference type="InterPro" id="IPR004827">
    <property type="entry name" value="bZIP"/>
</dbReference>
<name>A0ABR1TPD5_9PEZI</name>
<evidence type="ECO:0000256" key="1">
    <source>
        <dbReference type="SAM" id="MobiDB-lite"/>
    </source>
</evidence>
<dbReference type="EMBL" id="JAQQWM010000009">
    <property type="protein sequence ID" value="KAK8047538.1"/>
    <property type="molecule type" value="Genomic_DNA"/>
</dbReference>
<protein>
    <recommendedName>
        <fullName evidence="2">BZIP domain-containing protein</fullName>
    </recommendedName>
</protein>
<evidence type="ECO:0000313" key="4">
    <source>
        <dbReference type="Proteomes" id="UP001446871"/>
    </source>
</evidence>
<feature type="domain" description="BZIP" evidence="2">
    <location>
        <begin position="8"/>
        <end position="23"/>
    </location>
</feature>
<dbReference type="InterPro" id="IPR052635">
    <property type="entry name" value="Sec_Metab_Biosynth_Reg"/>
</dbReference>
<reference evidence="3 4" key="1">
    <citation type="submission" date="2023-01" db="EMBL/GenBank/DDBJ databases">
        <title>Analysis of 21 Apiospora genomes using comparative genomics revels a genus with tremendous synthesis potential of carbohydrate active enzymes and secondary metabolites.</title>
        <authorList>
            <person name="Sorensen T."/>
        </authorList>
    </citation>
    <scope>NUCLEOTIDE SEQUENCE [LARGE SCALE GENOMIC DNA]</scope>
    <source>
        <strain evidence="3 4">CBS 83171</strain>
    </source>
</reference>
<dbReference type="PROSITE" id="PS00036">
    <property type="entry name" value="BZIP_BASIC"/>
    <property type="match status" value="1"/>
</dbReference>
<dbReference type="PANTHER" id="PTHR39607:SF1">
    <property type="entry name" value="B-ZIP TRANSCRIPTION FACTOR (EUROFUNG)"/>
    <property type="match status" value="1"/>
</dbReference>
<accession>A0ABR1TPD5</accession>
<dbReference type="SUPFAM" id="SSF57959">
    <property type="entry name" value="Leucine zipper domain"/>
    <property type="match status" value="1"/>
</dbReference>
<organism evidence="3 4">
    <name type="scientific">Apiospora saccharicola</name>
    <dbReference type="NCBI Taxonomy" id="335842"/>
    <lineage>
        <taxon>Eukaryota</taxon>
        <taxon>Fungi</taxon>
        <taxon>Dikarya</taxon>
        <taxon>Ascomycota</taxon>
        <taxon>Pezizomycotina</taxon>
        <taxon>Sordariomycetes</taxon>
        <taxon>Xylariomycetidae</taxon>
        <taxon>Amphisphaeriales</taxon>
        <taxon>Apiosporaceae</taxon>
        <taxon>Apiospora</taxon>
    </lineage>
</organism>
<keyword evidence="4" id="KW-1185">Reference proteome</keyword>
<sequence>MDVDSKTRKRIQNRVAQRTYRNRVKQRIHELEEQVERLQCAQTQSPAWLDLDPAFKSNMDISVLGTGDCQTTGSDNRNDHSSVPGDKNHPAGYLESSSRLLPRHTLQCIPEIPNYTHGSTSDLVVLMHSSFVNISSQGDLFSFSNLDSLPLGRLVWNENAQLVSPPESGSPTVTSATQLPVGLRRDSRCALLLSSLSPSLADSGATATATATAITDETEAGATRTNMTTTDRCPDLSAPLEERFAYVLRCARGAGFGSFDALALQYYARDFAPASDLALEQRLSRRRQLPGLLAELRARAGAPSSSSWSDWQRRGYQEEMLRAAEEICAGECLELRQRMAVGVGVGVGYNSNGGVVDDSEEDVLSVVLQPDELCLEEILPNLWSLLTGVASSNRSLNSRNASEVVSMCMRLLCGIDEQTT</sequence>
<dbReference type="CDD" id="cd14688">
    <property type="entry name" value="bZIP_YAP"/>
    <property type="match status" value="1"/>
</dbReference>
<dbReference type="InterPro" id="IPR046347">
    <property type="entry name" value="bZIP_sf"/>
</dbReference>